<proteinExistence type="predicted"/>
<evidence type="ECO:0000313" key="1">
    <source>
        <dbReference type="EMBL" id="KAJ1140551.1"/>
    </source>
</evidence>
<dbReference type="Proteomes" id="UP001066276">
    <property type="component" value="Chromosome 6"/>
</dbReference>
<keyword evidence="2" id="KW-1185">Reference proteome</keyword>
<dbReference type="AlphaFoldDB" id="A0AAV7QJ64"/>
<comment type="caution">
    <text evidence="1">The sequence shown here is derived from an EMBL/GenBank/DDBJ whole genome shotgun (WGS) entry which is preliminary data.</text>
</comment>
<organism evidence="1 2">
    <name type="scientific">Pleurodeles waltl</name>
    <name type="common">Iberian ribbed newt</name>
    <dbReference type="NCBI Taxonomy" id="8319"/>
    <lineage>
        <taxon>Eukaryota</taxon>
        <taxon>Metazoa</taxon>
        <taxon>Chordata</taxon>
        <taxon>Craniata</taxon>
        <taxon>Vertebrata</taxon>
        <taxon>Euteleostomi</taxon>
        <taxon>Amphibia</taxon>
        <taxon>Batrachia</taxon>
        <taxon>Caudata</taxon>
        <taxon>Salamandroidea</taxon>
        <taxon>Salamandridae</taxon>
        <taxon>Pleurodelinae</taxon>
        <taxon>Pleurodeles</taxon>
    </lineage>
</organism>
<name>A0AAV7QJ64_PLEWA</name>
<dbReference type="EMBL" id="JANPWB010000010">
    <property type="protein sequence ID" value="KAJ1140551.1"/>
    <property type="molecule type" value="Genomic_DNA"/>
</dbReference>
<gene>
    <name evidence="1" type="ORF">NDU88_006901</name>
</gene>
<sequence length="114" mass="12286">MVETPRACARQGGDGTAELRGALVPGDLPNTPKCLGRTQRESCEGRKENYGPAGTDTILWCRPSWDPDLLASGATGLCRCVTSERDRPHKTEGIHVACIFNSERESLIATGCLK</sequence>
<reference evidence="1" key="1">
    <citation type="journal article" date="2022" name="bioRxiv">
        <title>Sequencing and chromosome-scale assembly of the giantPleurodeles waltlgenome.</title>
        <authorList>
            <person name="Brown T."/>
            <person name="Elewa A."/>
            <person name="Iarovenko S."/>
            <person name="Subramanian E."/>
            <person name="Araus A.J."/>
            <person name="Petzold A."/>
            <person name="Susuki M."/>
            <person name="Suzuki K.-i.T."/>
            <person name="Hayashi T."/>
            <person name="Toyoda A."/>
            <person name="Oliveira C."/>
            <person name="Osipova E."/>
            <person name="Leigh N.D."/>
            <person name="Simon A."/>
            <person name="Yun M.H."/>
        </authorList>
    </citation>
    <scope>NUCLEOTIDE SEQUENCE</scope>
    <source>
        <strain evidence="1">20211129_DDA</strain>
        <tissue evidence="1">Liver</tissue>
    </source>
</reference>
<accession>A0AAV7QJ64</accession>
<protein>
    <submittedName>
        <fullName evidence="1">Uncharacterized protein</fullName>
    </submittedName>
</protein>
<evidence type="ECO:0000313" key="2">
    <source>
        <dbReference type="Proteomes" id="UP001066276"/>
    </source>
</evidence>